<dbReference type="AlphaFoldDB" id="A0A2G2WRR0"/>
<evidence type="ECO:0000313" key="9">
    <source>
        <dbReference type="Proteomes" id="UP000224567"/>
    </source>
</evidence>
<keyword evidence="9" id="KW-1185">Reference proteome</keyword>
<dbReference type="Pfam" id="PF02018">
    <property type="entry name" value="CBM_4_9"/>
    <property type="match status" value="1"/>
</dbReference>
<feature type="chain" id="PRO_5013854765" description="CBM-cenC domain-containing protein" evidence="6">
    <location>
        <begin position="18"/>
        <end position="482"/>
    </location>
</feature>
<evidence type="ECO:0000256" key="2">
    <source>
        <dbReference type="ARBA" id="ARBA00006801"/>
    </source>
</evidence>
<dbReference type="PANTHER" id="PTHR12549:SF37">
    <property type="entry name" value="LYSINE-SPECIFIC DEMETHYLASE JMJ26"/>
    <property type="match status" value="1"/>
</dbReference>
<keyword evidence="4" id="KW-0378">Hydrolase</keyword>
<comment type="caution">
    <text evidence="8">The sequence shown here is derived from an EMBL/GenBank/DDBJ whole genome shotgun (WGS) entry which is preliminary data.</text>
</comment>
<reference evidence="9" key="2">
    <citation type="journal article" date="2017" name="J. Anim. Genet.">
        <title>Multiple reference genome sequences of hot pepper reveal the massive evolution of plant disease resistance genes by retroduplication.</title>
        <authorList>
            <person name="Kim S."/>
            <person name="Park J."/>
            <person name="Yeom S.-I."/>
            <person name="Kim Y.-M."/>
            <person name="Seo E."/>
            <person name="Kim K.-T."/>
            <person name="Kim M.-S."/>
            <person name="Lee J.M."/>
            <person name="Cheong K."/>
            <person name="Shin H.-S."/>
            <person name="Kim S.-B."/>
            <person name="Han K."/>
            <person name="Lee J."/>
            <person name="Park M."/>
            <person name="Lee H.-A."/>
            <person name="Lee H.-Y."/>
            <person name="Lee Y."/>
            <person name="Oh S."/>
            <person name="Lee J.H."/>
            <person name="Choi E."/>
            <person name="Choi E."/>
            <person name="Lee S.E."/>
            <person name="Jeon J."/>
            <person name="Kim H."/>
            <person name="Choi G."/>
            <person name="Song H."/>
            <person name="Lee J."/>
            <person name="Lee S.-C."/>
            <person name="Kwon J.-K."/>
            <person name="Lee H.-Y."/>
            <person name="Koo N."/>
            <person name="Hong Y."/>
            <person name="Kim R.W."/>
            <person name="Kang W.-H."/>
            <person name="Huh J.H."/>
            <person name="Kang B.-C."/>
            <person name="Yang T.-J."/>
            <person name="Lee Y.-H."/>
            <person name="Bennetzen J.L."/>
            <person name="Choi D."/>
        </authorList>
    </citation>
    <scope>NUCLEOTIDE SEQUENCE [LARGE SCALE GENOMIC DNA]</scope>
    <source>
        <strain evidence="9">cv. PBC81</strain>
    </source>
</reference>
<organism evidence="8 9">
    <name type="scientific">Capsicum baccatum</name>
    <name type="common">Peruvian pepper</name>
    <dbReference type="NCBI Taxonomy" id="33114"/>
    <lineage>
        <taxon>Eukaryota</taxon>
        <taxon>Viridiplantae</taxon>
        <taxon>Streptophyta</taxon>
        <taxon>Embryophyta</taxon>
        <taxon>Tracheophyta</taxon>
        <taxon>Spermatophyta</taxon>
        <taxon>Magnoliopsida</taxon>
        <taxon>eudicotyledons</taxon>
        <taxon>Gunneridae</taxon>
        <taxon>Pentapetalae</taxon>
        <taxon>asterids</taxon>
        <taxon>lamiids</taxon>
        <taxon>Solanales</taxon>
        <taxon>Solanaceae</taxon>
        <taxon>Solanoideae</taxon>
        <taxon>Capsiceae</taxon>
        <taxon>Capsicum</taxon>
    </lineage>
</organism>
<comment type="similarity">
    <text evidence="2">Belongs to the JARID1 histone demethylase family.</text>
</comment>
<dbReference type="GO" id="GO:0006357">
    <property type="term" value="P:regulation of transcription by RNA polymerase II"/>
    <property type="evidence" value="ECO:0007669"/>
    <property type="project" value="TreeGrafter"/>
</dbReference>
<evidence type="ECO:0000313" key="8">
    <source>
        <dbReference type="EMBL" id="PHT47935.1"/>
    </source>
</evidence>
<dbReference type="SUPFAM" id="SSF49785">
    <property type="entry name" value="Galactose-binding domain-like"/>
    <property type="match status" value="1"/>
</dbReference>
<comment type="subcellular location">
    <subcellularLocation>
        <location evidence="1">Nucleus</location>
    </subcellularLocation>
</comment>
<feature type="signal peptide" evidence="6">
    <location>
        <begin position="1"/>
        <end position="17"/>
    </location>
</feature>
<evidence type="ECO:0000256" key="1">
    <source>
        <dbReference type="ARBA" id="ARBA00004123"/>
    </source>
</evidence>
<dbReference type="STRING" id="33114.A0A2G2WRR0"/>
<evidence type="ECO:0000256" key="6">
    <source>
        <dbReference type="SAM" id="SignalP"/>
    </source>
</evidence>
<dbReference type="GO" id="GO:0000118">
    <property type="term" value="C:histone deacetylase complex"/>
    <property type="evidence" value="ECO:0007669"/>
    <property type="project" value="TreeGrafter"/>
</dbReference>
<protein>
    <recommendedName>
        <fullName evidence="7">CBM-cenC domain-containing protein</fullName>
    </recommendedName>
</protein>
<dbReference type="InterPro" id="IPR045109">
    <property type="entry name" value="LSDs-like"/>
</dbReference>
<dbReference type="GO" id="GO:0003712">
    <property type="term" value="F:transcription coregulator activity"/>
    <property type="evidence" value="ECO:0007669"/>
    <property type="project" value="TreeGrafter"/>
</dbReference>
<proteinExistence type="inferred from homology"/>
<dbReference type="Gene3D" id="2.60.120.650">
    <property type="entry name" value="Cupin"/>
    <property type="match status" value="1"/>
</dbReference>
<evidence type="ECO:0000256" key="4">
    <source>
        <dbReference type="ARBA" id="ARBA00022801"/>
    </source>
</evidence>
<keyword evidence="6" id="KW-0732">Signal</keyword>
<evidence type="ECO:0000256" key="5">
    <source>
        <dbReference type="ARBA" id="ARBA00023242"/>
    </source>
</evidence>
<dbReference type="GO" id="GO:0016798">
    <property type="term" value="F:hydrolase activity, acting on glycosyl bonds"/>
    <property type="evidence" value="ECO:0007669"/>
    <property type="project" value="InterPro"/>
</dbReference>
<dbReference type="PANTHER" id="PTHR12549">
    <property type="entry name" value="JMJC DOMAIN-CONTAINING HISTONE DEMETHYLATION PROTEIN"/>
    <property type="match status" value="1"/>
</dbReference>
<gene>
    <name evidence="8" type="ORF">CQW23_12143</name>
</gene>
<accession>A0A2G2WRR0</accession>
<name>A0A2G2WRR0_CAPBA</name>
<keyword evidence="5" id="KW-0539">Nucleus</keyword>
<dbReference type="GO" id="GO:0000785">
    <property type="term" value="C:chromatin"/>
    <property type="evidence" value="ECO:0007669"/>
    <property type="project" value="TreeGrafter"/>
</dbReference>
<dbReference type="Gene3D" id="2.60.120.260">
    <property type="entry name" value="Galactose-binding domain-like"/>
    <property type="match status" value="1"/>
</dbReference>
<dbReference type="InterPro" id="IPR008979">
    <property type="entry name" value="Galactose-bd-like_sf"/>
</dbReference>
<dbReference type="EMBL" id="MLFT02000005">
    <property type="protein sequence ID" value="PHT47935.1"/>
    <property type="molecule type" value="Genomic_DNA"/>
</dbReference>
<feature type="domain" description="CBM-cenC" evidence="7">
    <location>
        <begin position="37"/>
        <end position="142"/>
    </location>
</feature>
<keyword evidence="3" id="KW-0479">Metal-binding</keyword>
<dbReference type="OrthoDB" id="1304491at2759"/>
<sequence>MMLLTSSLTMTFRKVCACDTNCCNAFVVPACSVNYEGVTEDIGCSYTVVTNRTECCQGLEQDITSRILAGCVDTVSARVGVSGTFHGSIDVQATLRLVYQNAETSYLFISKKPVTKEGWQVLEGSFSLSTMPDQVVFYLEEPSPESDLLTKSVIITCPNPTDYEEIVQDQNKPISWVANCDGYIICAPVEMGGCEKCVLELKHPLTRNWISTLNAKAERILIQCNFSQMISQPICRTDDPELLHKAASRVGPDDNCLYSTTAKDATEDDALLHFRRRWAKGKPVIVRNVLEHTSGLSWEPMVMWRKKKQKFTGGALEVSGVPLAYIRAIKDMYDGAKTQVRTAGGDSEHFTVLTGLHQGSTLSPFLFALVMDVLMRHIQGERYGDKTLESKGFRLSRRKTEYLECKFNDVRLENEVVVKLESQEVCKRDSFKYFGSVIQGNGEIDEDVSHRIGAGWMKWKLASGVLCDKKVPPKLKANSIGR</sequence>
<reference evidence="8 9" key="1">
    <citation type="journal article" date="2017" name="Genome Biol.">
        <title>New reference genome sequences of hot pepper reveal the massive evolution of plant disease-resistance genes by retroduplication.</title>
        <authorList>
            <person name="Kim S."/>
            <person name="Park J."/>
            <person name="Yeom S.I."/>
            <person name="Kim Y.M."/>
            <person name="Seo E."/>
            <person name="Kim K.T."/>
            <person name="Kim M.S."/>
            <person name="Lee J.M."/>
            <person name="Cheong K."/>
            <person name="Shin H.S."/>
            <person name="Kim S.B."/>
            <person name="Han K."/>
            <person name="Lee J."/>
            <person name="Park M."/>
            <person name="Lee H.A."/>
            <person name="Lee H.Y."/>
            <person name="Lee Y."/>
            <person name="Oh S."/>
            <person name="Lee J.H."/>
            <person name="Choi E."/>
            <person name="Choi E."/>
            <person name="Lee S.E."/>
            <person name="Jeon J."/>
            <person name="Kim H."/>
            <person name="Choi G."/>
            <person name="Song H."/>
            <person name="Lee J."/>
            <person name="Lee S.C."/>
            <person name="Kwon J.K."/>
            <person name="Lee H.Y."/>
            <person name="Koo N."/>
            <person name="Hong Y."/>
            <person name="Kim R.W."/>
            <person name="Kang W.H."/>
            <person name="Huh J.H."/>
            <person name="Kang B.C."/>
            <person name="Yang T.J."/>
            <person name="Lee Y.H."/>
            <person name="Bennetzen J.L."/>
            <person name="Choi D."/>
        </authorList>
    </citation>
    <scope>NUCLEOTIDE SEQUENCE [LARGE SCALE GENOMIC DNA]</scope>
    <source>
        <strain evidence="9">cv. PBC81</strain>
    </source>
</reference>
<dbReference type="Proteomes" id="UP000224567">
    <property type="component" value="Unassembled WGS sequence"/>
</dbReference>
<evidence type="ECO:0000256" key="3">
    <source>
        <dbReference type="ARBA" id="ARBA00022723"/>
    </source>
</evidence>
<dbReference type="GO" id="GO:0046872">
    <property type="term" value="F:metal ion binding"/>
    <property type="evidence" value="ECO:0007669"/>
    <property type="project" value="UniProtKB-KW"/>
</dbReference>
<evidence type="ECO:0000259" key="7">
    <source>
        <dbReference type="Pfam" id="PF02018"/>
    </source>
</evidence>
<dbReference type="GO" id="GO:0032454">
    <property type="term" value="F:histone H3K9 demethylase activity"/>
    <property type="evidence" value="ECO:0007669"/>
    <property type="project" value="InterPro"/>
</dbReference>
<dbReference type="InterPro" id="IPR003305">
    <property type="entry name" value="CenC_carb-bd"/>
</dbReference>
<dbReference type="GO" id="GO:0031490">
    <property type="term" value="F:chromatin DNA binding"/>
    <property type="evidence" value="ECO:0007669"/>
    <property type="project" value="TreeGrafter"/>
</dbReference>